<dbReference type="SUPFAM" id="SSF50249">
    <property type="entry name" value="Nucleic acid-binding proteins"/>
    <property type="match status" value="1"/>
</dbReference>
<protein>
    <submittedName>
        <fullName evidence="2">Uncharacterized protein</fullName>
    </submittedName>
</protein>
<accession>A0A815DA68</accession>
<organism evidence="2 3">
    <name type="scientific">Adineta steineri</name>
    <dbReference type="NCBI Taxonomy" id="433720"/>
    <lineage>
        <taxon>Eukaryota</taxon>
        <taxon>Metazoa</taxon>
        <taxon>Spiralia</taxon>
        <taxon>Gnathifera</taxon>
        <taxon>Rotifera</taxon>
        <taxon>Eurotatoria</taxon>
        <taxon>Bdelloidea</taxon>
        <taxon>Adinetida</taxon>
        <taxon>Adinetidae</taxon>
        <taxon>Adineta</taxon>
    </lineage>
</organism>
<dbReference type="SUPFAM" id="SSF75217">
    <property type="entry name" value="alpha/beta knot"/>
    <property type="match status" value="1"/>
</dbReference>
<dbReference type="Gene3D" id="3.40.1280.10">
    <property type="match status" value="1"/>
</dbReference>
<dbReference type="AlphaFoldDB" id="A0A815DA68"/>
<comment type="caution">
    <text evidence="2">The sequence shown here is derived from an EMBL/GenBank/DDBJ whole genome shotgun (WGS) entry which is preliminary data.</text>
</comment>
<sequence length="398" mass="45903">MSDDAAHISRPIRPVKAATNSAEWRRYKDHLRAWKNARLEKQLDNIQAEELSEQQPSTSSITTSQTIKGRSYTLSIALPASILRNAQSNELRTYLAGQIGRAACVFNIDEIIIFNDDDQDETSQEIDHNPFSASEQLIRLLEYLECPQYLRKQFFPRQKLLEYAGLLNPLDAPHHVRTNEYWFYREGVTLPLRPAEGKGSWVDVGLYETKIQIDKRLQQGLRVTVQRTDITQEEYFQTKETLNENPNINKRKRITGEIVSPSTPRLESGMYWGYQVRKAESIRTIIENCPFDDNNNNNNSHYHHEPKYDLVIGTSERGIAYNEITEFPRFRHGLIVFGGLQGLEKAFEHEQDHATADKLFNYYINTCPQQGSRTIRTEEAILITLSCLREKLLAAAIN</sequence>
<comment type="similarity">
    <text evidence="1">Belongs to the class IV-like SAM-binding methyltransferase superfamily.</text>
</comment>
<evidence type="ECO:0000313" key="2">
    <source>
        <dbReference type="EMBL" id="CAF1298095.1"/>
    </source>
</evidence>
<dbReference type="InterPro" id="IPR003750">
    <property type="entry name" value="Put_MeTrfase-C9orf114-like"/>
</dbReference>
<gene>
    <name evidence="2" type="ORF">IZO911_LOCUS33901</name>
</gene>
<dbReference type="PANTHER" id="PTHR12150:SF13">
    <property type="entry name" value="METHYLTRANSFERASE C9ORF114-RELATED"/>
    <property type="match status" value="1"/>
</dbReference>
<name>A0A815DA68_9BILA</name>
<dbReference type="Pfam" id="PF02598">
    <property type="entry name" value="Methyltrn_RNA_3"/>
    <property type="match status" value="1"/>
</dbReference>
<dbReference type="EMBL" id="CAJNOE010000644">
    <property type="protein sequence ID" value="CAF1298095.1"/>
    <property type="molecule type" value="Genomic_DNA"/>
</dbReference>
<dbReference type="Gene3D" id="2.40.50.140">
    <property type="entry name" value="Nucleic acid-binding proteins"/>
    <property type="match status" value="1"/>
</dbReference>
<proteinExistence type="inferred from homology"/>
<dbReference type="PANTHER" id="PTHR12150">
    <property type="entry name" value="CLASS IV SAM-BINDING METHYLTRANSFERASE-RELATED"/>
    <property type="match status" value="1"/>
</dbReference>
<evidence type="ECO:0000313" key="3">
    <source>
        <dbReference type="Proteomes" id="UP000663860"/>
    </source>
</evidence>
<dbReference type="InterPro" id="IPR029026">
    <property type="entry name" value="tRNA_m1G_MTases_N"/>
</dbReference>
<evidence type="ECO:0000256" key="1">
    <source>
        <dbReference type="ARBA" id="ARBA00009841"/>
    </source>
</evidence>
<dbReference type="CDD" id="cd18086">
    <property type="entry name" value="HsC9orf114-like"/>
    <property type="match status" value="1"/>
</dbReference>
<dbReference type="Proteomes" id="UP000663860">
    <property type="component" value="Unassembled WGS sequence"/>
</dbReference>
<dbReference type="InterPro" id="IPR012340">
    <property type="entry name" value="NA-bd_OB-fold"/>
</dbReference>
<dbReference type="InterPro" id="IPR029028">
    <property type="entry name" value="Alpha/beta_knot_MTases"/>
</dbReference>
<reference evidence="2" key="1">
    <citation type="submission" date="2021-02" db="EMBL/GenBank/DDBJ databases">
        <authorList>
            <person name="Nowell W R."/>
        </authorList>
    </citation>
    <scope>NUCLEOTIDE SEQUENCE</scope>
</reference>